<keyword evidence="4" id="KW-0325">Glycoprotein</keyword>
<keyword evidence="8" id="KW-1185">Reference proteome</keyword>
<name>A0A9W7LBK1_9STRA</name>
<dbReference type="SUPFAM" id="SSF51126">
    <property type="entry name" value="Pectin lyase-like"/>
    <property type="match status" value="1"/>
</dbReference>
<dbReference type="InterPro" id="IPR000743">
    <property type="entry name" value="Glyco_hydro_28"/>
</dbReference>
<accession>A0A9W7LBK1</accession>
<evidence type="ECO:0000313" key="7">
    <source>
        <dbReference type="EMBL" id="GMI44589.1"/>
    </source>
</evidence>
<evidence type="ECO:0000256" key="4">
    <source>
        <dbReference type="ARBA" id="ARBA00023180"/>
    </source>
</evidence>
<proteinExistence type="inferred from homology"/>
<dbReference type="InterPro" id="IPR012334">
    <property type="entry name" value="Pectin_lyas_fold"/>
</dbReference>
<comment type="similarity">
    <text evidence="1 6">Belongs to the glycosyl hydrolase 28 family.</text>
</comment>
<organism evidence="7 8">
    <name type="scientific">Triparma columacea</name>
    <dbReference type="NCBI Taxonomy" id="722753"/>
    <lineage>
        <taxon>Eukaryota</taxon>
        <taxon>Sar</taxon>
        <taxon>Stramenopiles</taxon>
        <taxon>Ochrophyta</taxon>
        <taxon>Bolidophyceae</taxon>
        <taxon>Parmales</taxon>
        <taxon>Triparmaceae</taxon>
        <taxon>Triparma</taxon>
    </lineage>
</organism>
<dbReference type="PANTHER" id="PTHR31736">
    <property type="match status" value="1"/>
</dbReference>
<keyword evidence="2 6" id="KW-0378">Hydrolase</keyword>
<gene>
    <name evidence="7" type="ORF">TrCOL_g6452</name>
</gene>
<evidence type="ECO:0000256" key="6">
    <source>
        <dbReference type="RuleBase" id="RU361169"/>
    </source>
</evidence>
<sequence>MIFLLLLLPLAFGARVIDFEADVGGVADDDSLETAWKNGGLINKTLAELLPGDTLVFPASTYHVMGGIRAPVGLEDVTIQLDGTLEFSDDIDEWPKNENGDVYPSIYFDSPSNVVFTSSTMGILDGKGKKWWGLPGIGYLMRQENRPRLFEIANGKNILVENLFFKDSAYWTFWVHSVDGLEVRFCKIEARRTEKDSHDLIDITAFNTDGYDVTGNNVWIHDCSVWCQDDTIAVKDGSTNMLFERIEASGVGVTIGSIGGSTVKNITFRDINMHNSYKGIYMKFRAGDEGLIEDILYENFYIDSPSQWPIWIGPAQQSDSNRLCAAHPCSICWPDVPFSKCEASESQYRNIHLKNITVVNPKKSPGVIMGGSDHPMENVVFEDVVVVNPSKDEDYYKCEGVSGGIAKGKTWPVPKCFEDQTDK</sequence>
<evidence type="ECO:0000256" key="2">
    <source>
        <dbReference type="ARBA" id="ARBA00022801"/>
    </source>
</evidence>
<dbReference type="GO" id="GO:0046576">
    <property type="term" value="F:rhamnogalacturonan alpha-L-rhamnopyranosyl-(1-&gt;4)-alpha-D-galactopyranosyluronide lyase activity"/>
    <property type="evidence" value="ECO:0007669"/>
    <property type="project" value="UniProtKB-ARBA"/>
</dbReference>
<evidence type="ECO:0000256" key="5">
    <source>
        <dbReference type="ARBA" id="ARBA00023295"/>
    </source>
</evidence>
<dbReference type="InterPro" id="IPR011050">
    <property type="entry name" value="Pectin_lyase_fold/virulence"/>
</dbReference>
<dbReference type="Proteomes" id="UP001165065">
    <property type="component" value="Unassembled WGS sequence"/>
</dbReference>
<evidence type="ECO:0000313" key="8">
    <source>
        <dbReference type="Proteomes" id="UP001165065"/>
    </source>
</evidence>
<evidence type="ECO:0000256" key="3">
    <source>
        <dbReference type="ARBA" id="ARBA00023157"/>
    </source>
</evidence>
<keyword evidence="3" id="KW-1015">Disulfide bond</keyword>
<dbReference type="OrthoDB" id="187139at2759"/>
<evidence type="ECO:0000256" key="1">
    <source>
        <dbReference type="ARBA" id="ARBA00008834"/>
    </source>
</evidence>
<comment type="caution">
    <text evidence="7">The sequence shown here is derived from an EMBL/GenBank/DDBJ whole genome shotgun (WGS) entry which is preliminary data.</text>
</comment>
<keyword evidence="5 6" id="KW-0326">Glycosidase</keyword>
<dbReference type="Pfam" id="PF00295">
    <property type="entry name" value="Glyco_hydro_28"/>
    <property type="match status" value="1"/>
</dbReference>
<dbReference type="Gene3D" id="2.160.20.10">
    <property type="entry name" value="Single-stranded right-handed beta-helix, Pectin lyase-like"/>
    <property type="match status" value="1"/>
</dbReference>
<dbReference type="GO" id="GO:0004650">
    <property type="term" value="F:polygalacturonase activity"/>
    <property type="evidence" value="ECO:0007669"/>
    <property type="project" value="InterPro"/>
</dbReference>
<dbReference type="EMBL" id="BRYA01001487">
    <property type="protein sequence ID" value="GMI44589.1"/>
    <property type="molecule type" value="Genomic_DNA"/>
</dbReference>
<reference evidence="8" key="1">
    <citation type="journal article" date="2023" name="Commun. Biol.">
        <title>Genome analysis of Parmales, the sister group of diatoms, reveals the evolutionary specialization of diatoms from phago-mixotrophs to photoautotrophs.</title>
        <authorList>
            <person name="Ban H."/>
            <person name="Sato S."/>
            <person name="Yoshikawa S."/>
            <person name="Yamada K."/>
            <person name="Nakamura Y."/>
            <person name="Ichinomiya M."/>
            <person name="Sato N."/>
            <person name="Blanc-Mathieu R."/>
            <person name="Endo H."/>
            <person name="Kuwata A."/>
            <person name="Ogata H."/>
        </authorList>
    </citation>
    <scope>NUCLEOTIDE SEQUENCE [LARGE SCALE GENOMIC DNA]</scope>
</reference>
<dbReference type="AlphaFoldDB" id="A0A9W7LBK1"/>
<protein>
    <submittedName>
        <fullName evidence="7">Uncharacterized protein</fullName>
    </submittedName>
</protein>
<dbReference type="GO" id="GO:0005975">
    <property type="term" value="P:carbohydrate metabolic process"/>
    <property type="evidence" value="ECO:0007669"/>
    <property type="project" value="InterPro"/>
</dbReference>
<dbReference type="PANTHER" id="PTHR31736:SF19">
    <property type="entry name" value="PECTIN LYASE SUPERFAMILY PROTEIN-RELATED"/>
    <property type="match status" value="1"/>
</dbReference>